<dbReference type="AlphaFoldDB" id="A0A3M2W5N3"/>
<evidence type="ECO:0000313" key="3">
    <source>
        <dbReference type="Proteomes" id="UP000280292"/>
    </source>
</evidence>
<protein>
    <recommendedName>
        <fullName evidence="1">Restriction endonuclease type I HsdR second RecA-like helicase domain-containing protein</fullName>
    </recommendedName>
</protein>
<comment type="caution">
    <text evidence="2">The sequence shown here is derived from an EMBL/GenBank/DDBJ whole genome shotgun (WGS) entry which is preliminary data.</text>
</comment>
<dbReference type="Gene3D" id="3.40.50.300">
    <property type="entry name" value="P-loop containing nucleotide triphosphate hydrolases"/>
    <property type="match status" value="1"/>
</dbReference>
<reference evidence="2 3" key="1">
    <citation type="submission" date="2018-08" db="EMBL/GenBank/DDBJ databases">
        <title>Recombination of ecologically and evolutionarily significant loci maintains genetic cohesion in the Pseudomonas syringae species complex.</title>
        <authorList>
            <person name="Dillon M."/>
            <person name="Thakur S."/>
            <person name="Almeida R.N.D."/>
            <person name="Weir B.S."/>
            <person name="Guttman D.S."/>
        </authorList>
    </citation>
    <scope>NUCLEOTIDE SEQUENCE [LARGE SCALE GENOMIC DNA]</scope>
    <source>
        <strain evidence="2 3">ICMP 3883</strain>
    </source>
</reference>
<dbReference type="EMBL" id="RBNR01000047">
    <property type="protein sequence ID" value="RML46834.1"/>
    <property type="molecule type" value="Genomic_DNA"/>
</dbReference>
<dbReference type="Proteomes" id="UP000280292">
    <property type="component" value="Unassembled WGS sequence"/>
</dbReference>
<feature type="domain" description="Restriction endonuclease type I HsdR second RecA-like helicase" evidence="1">
    <location>
        <begin position="232"/>
        <end position="261"/>
    </location>
</feature>
<gene>
    <name evidence="2" type="ORF">ALQ95_02184</name>
</gene>
<dbReference type="Pfam" id="PF22679">
    <property type="entry name" value="T1R_D3-like"/>
    <property type="match status" value="1"/>
</dbReference>
<sequence>MAIQKNKKHGIEPGEFDVQLTLAAEGEEEPEDLQDKILAAMKGRQMSKNASYFAFTASPKPATLDKFGRQSADGKFYPFHLYSMKQAIEEQFILDVLGNYTTYKSYYELTKSTEDNPLFDSAKAHKKLKAYVEAAPETIEVKAGIMVEHFISKVWQAKKLKGQAKAMVVTRNIECAMRYFFAIRDELKKVNAPFKAMIAFSGGKTIDGIEHTEYSLNGFPAKDTPAEFDKDGYKLLVVANKYLTGFDQPKLHTMYMDKKLQGGIGGTGVVTPQSLRLETEQDRHLRPRLLQQHRGHQGGLRSFLHIDGTIRAD</sequence>
<name>A0A3M2W5N3_PSESI</name>
<organism evidence="2 3">
    <name type="scientific">Pseudomonas syringae pv. ribicola</name>
    <dbReference type="NCBI Taxonomy" id="55398"/>
    <lineage>
        <taxon>Bacteria</taxon>
        <taxon>Pseudomonadati</taxon>
        <taxon>Pseudomonadota</taxon>
        <taxon>Gammaproteobacteria</taxon>
        <taxon>Pseudomonadales</taxon>
        <taxon>Pseudomonadaceae</taxon>
        <taxon>Pseudomonas</taxon>
    </lineage>
</organism>
<accession>A0A3M2W5N3</accession>
<dbReference type="RefSeq" id="WP_259469050.1">
    <property type="nucleotide sequence ID" value="NZ_RBNR01000047.1"/>
</dbReference>
<proteinExistence type="predicted"/>
<evidence type="ECO:0000313" key="2">
    <source>
        <dbReference type="EMBL" id="RML46834.1"/>
    </source>
</evidence>
<dbReference type="PANTHER" id="PTHR42927:SF1">
    <property type="entry name" value="HELICASE SUPERFAMILY 1 AND 2 DOMAIN-CONTAINING PROTEIN"/>
    <property type="match status" value="1"/>
</dbReference>
<dbReference type="InterPro" id="IPR055180">
    <property type="entry name" value="HsdR_RecA-like_helicase_dom_2"/>
</dbReference>
<dbReference type="InterPro" id="IPR027417">
    <property type="entry name" value="P-loop_NTPase"/>
</dbReference>
<evidence type="ECO:0000259" key="1">
    <source>
        <dbReference type="Pfam" id="PF22679"/>
    </source>
</evidence>
<dbReference type="PANTHER" id="PTHR42927">
    <property type="entry name" value="HELICASE SUPERFAMILY 1 AND 2 DOMAIN-CONTAINING PROTEIN"/>
    <property type="match status" value="1"/>
</dbReference>